<dbReference type="EMBL" id="BARW01025527">
    <property type="protein sequence ID" value="GAJ09560.1"/>
    <property type="molecule type" value="Genomic_DNA"/>
</dbReference>
<sequence>ADANAVTSMPVIAMATAAIAADASGVVLLMGFVRKDAWTWTVGGLLYASTDPGALTHTKPSGATDQIQVVGKAFNTDIVIFKPGECISSVIEVGDLKAPTKALAMNNQNISGIKDATMSKLYVTGEMYIPAEP</sequence>
<keyword evidence="1" id="KW-0812">Transmembrane</keyword>
<evidence type="ECO:0000313" key="2">
    <source>
        <dbReference type="EMBL" id="GAJ09560.1"/>
    </source>
</evidence>
<organism evidence="2">
    <name type="scientific">marine sediment metagenome</name>
    <dbReference type="NCBI Taxonomy" id="412755"/>
    <lineage>
        <taxon>unclassified sequences</taxon>
        <taxon>metagenomes</taxon>
        <taxon>ecological metagenomes</taxon>
    </lineage>
</organism>
<keyword evidence="1" id="KW-1133">Transmembrane helix</keyword>
<reference evidence="2" key="1">
    <citation type="journal article" date="2014" name="Front. Microbiol.">
        <title>High frequency of phylogenetically diverse reductive dehalogenase-homologous genes in deep subseafloor sedimentary metagenomes.</title>
        <authorList>
            <person name="Kawai M."/>
            <person name="Futagami T."/>
            <person name="Toyoda A."/>
            <person name="Takaki Y."/>
            <person name="Nishi S."/>
            <person name="Hori S."/>
            <person name="Arai W."/>
            <person name="Tsubouchi T."/>
            <person name="Morono Y."/>
            <person name="Uchiyama I."/>
            <person name="Ito T."/>
            <person name="Fujiyama A."/>
            <person name="Inagaki F."/>
            <person name="Takami H."/>
        </authorList>
    </citation>
    <scope>NUCLEOTIDE SEQUENCE</scope>
    <source>
        <strain evidence="2">Expedition CK06-06</strain>
    </source>
</reference>
<evidence type="ECO:0000256" key="1">
    <source>
        <dbReference type="SAM" id="Phobius"/>
    </source>
</evidence>
<gene>
    <name evidence="2" type="ORF">S12H4_41824</name>
</gene>
<accession>X1VM75</accession>
<feature type="non-terminal residue" evidence="2">
    <location>
        <position position="1"/>
    </location>
</feature>
<comment type="caution">
    <text evidence="2">The sequence shown here is derived from an EMBL/GenBank/DDBJ whole genome shotgun (WGS) entry which is preliminary data.</text>
</comment>
<name>X1VM75_9ZZZZ</name>
<dbReference type="AlphaFoldDB" id="X1VM75"/>
<feature type="transmembrane region" description="Helical" evidence="1">
    <location>
        <begin position="12"/>
        <end position="33"/>
    </location>
</feature>
<proteinExistence type="predicted"/>
<keyword evidence="1" id="KW-0472">Membrane</keyword>
<protein>
    <submittedName>
        <fullName evidence="2">Uncharacterized protein</fullName>
    </submittedName>
</protein>